<evidence type="ECO:0000256" key="2">
    <source>
        <dbReference type="ARBA" id="ARBA00022737"/>
    </source>
</evidence>
<dbReference type="InterPro" id="IPR045151">
    <property type="entry name" value="DCAF8"/>
</dbReference>
<organism evidence="5 6">
    <name type="scientific">Leucocoprinus leucothites</name>
    <dbReference type="NCBI Taxonomy" id="201217"/>
    <lineage>
        <taxon>Eukaryota</taxon>
        <taxon>Fungi</taxon>
        <taxon>Dikarya</taxon>
        <taxon>Basidiomycota</taxon>
        <taxon>Agaricomycotina</taxon>
        <taxon>Agaricomycetes</taxon>
        <taxon>Agaricomycetidae</taxon>
        <taxon>Agaricales</taxon>
        <taxon>Agaricineae</taxon>
        <taxon>Agaricaceae</taxon>
        <taxon>Leucocoprinus</taxon>
    </lineage>
</organism>
<keyword evidence="6" id="KW-1185">Reference proteome</keyword>
<feature type="compositionally biased region" description="Low complexity" evidence="4">
    <location>
        <begin position="321"/>
        <end position="333"/>
    </location>
</feature>
<feature type="region of interest" description="Disordered" evidence="4">
    <location>
        <begin position="313"/>
        <end position="420"/>
    </location>
</feature>
<dbReference type="EMBL" id="JAACJO010000001">
    <property type="protein sequence ID" value="KAF5363243.1"/>
    <property type="molecule type" value="Genomic_DNA"/>
</dbReference>
<dbReference type="Proteomes" id="UP000559027">
    <property type="component" value="Unassembled WGS sequence"/>
</dbReference>
<evidence type="ECO:0000256" key="1">
    <source>
        <dbReference type="ARBA" id="ARBA00022574"/>
    </source>
</evidence>
<reference evidence="5 6" key="1">
    <citation type="journal article" date="2020" name="ISME J.">
        <title>Uncovering the hidden diversity of litter-decomposition mechanisms in mushroom-forming fungi.</title>
        <authorList>
            <person name="Floudas D."/>
            <person name="Bentzer J."/>
            <person name="Ahren D."/>
            <person name="Johansson T."/>
            <person name="Persson P."/>
            <person name="Tunlid A."/>
        </authorList>
    </citation>
    <scope>NUCLEOTIDE SEQUENCE [LARGE SCALE GENOMIC DNA]</scope>
    <source>
        <strain evidence="5 6">CBS 146.42</strain>
    </source>
</reference>
<dbReference type="InterPro" id="IPR036322">
    <property type="entry name" value="WD40_repeat_dom_sf"/>
</dbReference>
<dbReference type="GO" id="GO:0080008">
    <property type="term" value="C:Cul4-RING E3 ubiquitin ligase complex"/>
    <property type="evidence" value="ECO:0007669"/>
    <property type="project" value="TreeGrafter"/>
</dbReference>
<feature type="repeat" description="WD" evidence="3">
    <location>
        <begin position="50"/>
        <end position="91"/>
    </location>
</feature>
<proteinExistence type="predicted"/>
<dbReference type="GO" id="GO:0005737">
    <property type="term" value="C:cytoplasm"/>
    <property type="evidence" value="ECO:0007669"/>
    <property type="project" value="TreeGrafter"/>
</dbReference>
<dbReference type="InterPro" id="IPR001680">
    <property type="entry name" value="WD40_rpt"/>
</dbReference>
<dbReference type="Gene3D" id="2.130.10.10">
    <property type="entry name" value="YVTN repeat-like/Quinoprotein amine dehydrogenase"/>
    <property type="match status" value="3"/>
</dbReference>
<dbReference type="AlphaFoldDB" id="A0A8H5GE39"/>
<feature type="repeat" description="WD" evidence="3">
    <location>
        <begin position="443"/>
        <end position="461"/>
    </location>
</feature>
<accession>A0A8H5GE39</accession>
<dbReference type="SUPFAM" id="SSF50978">
    <property type="entry name" value="WD40 repeat-like"/>
    <property type="match status" value="1"/>
</dbReference>
<evidence type="ECO:0000313" key="5">
    <source>
        <dbReference type="EMBL" id="KAF5363243.1"/>
    </source>
</evidence>
<feature type="region of interest" description="Disordered" evidence="4">
    <location>
        <begin position="268"/>
        <end position="289"/>
    </location>
</feature>
<evidence type="ECO:0000256" key="4">
    <source>
        <dbReference type="SAM" id="MobiDB-lite"/>
    </source>
</evidence>
<dbReference type="Pfam" id="PF00400">
    <property type="entry name" value="WD40"/>
    <property type="match status" value="2"/>
</dbReference>
<feature type="compositionally biased region" description="Acidic residues" evidence="4">
    <location>
        <begin position="383"/>
        <end position="408"/>
    </location>
</feature>
<evidence type="ECO:0008006" key="7">
    <source>
        <dbReference type="Google" id="ProtNLM"/>
    </source>
</evidence>
<dbReference type="PANTHER" id="PTHR15574">
    <property type="entry name" value="WD REPEAT DOMAIN-CONTAINING FAMILY"/>
    <property type="match status" value="1"/>
</dbReference>
<dbReference type="OrthoDB" id="771136at2759"/>
<protein>
    <recommendedName>
        <fullName evidence="7">WD40 repeat-like protein</fullName>
    </recommendedName>
</protein>
<dbReference type="PROSITE" id="PS50082">
    <property type="entry name" value="WD_REPEATS_2"/>
    <property type="match status" value="2"/>
</dbReference>
<dbReference type="PROSITE" id="PS50294">
    <property type="entry name" value="WD_REPEATS_REGION"/>
    <property type="match status" value="1"/>
</dbReference>
<evidence type="ECO:0000256" key="3">
    <source>
        <dbReference type="PROSITE-ProRule" id="PRU00221"/>
    </source>
</evidence>
<dbReference type="InterPro" id="IPR015943">
    <property type="entry name" value="WD40/YVTN_repeat-like_dom_sf"/>
</dbReference>
<keyword evidence="2" id="KW-0677">Repeat</keyword>
<evidence type="ECO:0000313" key="6">
    <source>
        <dbReference type="Proteomes" id="UP000559027"/>
    </source>
</evidence>
<sequence>MSPLSSRSLSSLKSSLPSTSRVEHNRNLHLSQFLHQPLDRINVLGNDDGTYGHTGCVNALSWAHNGEILMSGGDDTTVRLWRMDSSDTEQEYPFVCRSVIHTGHTGNIFNAQLLPYSSHLITVAADKQIRVSDINMATNNGAQDSLETHYTTKQSVKKVLRCHDDRVKRVVTEDSPALFLTVSEDGSVRQHDLRKPHNCRQNTCPTPLVKLSHEASTVSLSTLTPYQFVVAGEAPYGYLFDRRNVGRRIEEEWGVPPSTDEITTCVRRFGRPPSTDKKKRFPRDHITGSRMSNYNGHEILLSYNGDASYLFSTLDEPTESPPSSTFTSSSTTPKAKQSKLSQSRVPQRFSSLSTVPDLAEPQPNLDCRPDTGTPTAQDHDAREELEDDPDEKNEESSEDEIEEEEALEMENNYRPGVPTVQPRKRFAGARNVETVKDVNFIGPNDELVVSGSDDGNFFVWDKPTARLHGIYEGDGSVVNVIEGHPSLPLVAVSGIDTTVKLFAPAGGISQFSRLGNADQILQANARPVARFDLRTMLAEALLRSGSSSSSECVYQ</sequence>
<name>A0A8H5GE39_9AGAR</name>
<feature type="region of interest" description="Disordered" evidence="4">
    <location>
        <begin position="1"/>
        <end position="20"/>
    </location>
</feature>
<comment type="caution">
    <text evidence="5">The sequence shown here is derived from an EMBL/GenBank/DDBJ whole genome shotgun (WGS) entry which is preliminary data.</text>
</comment>
<dbReference type="SMART" id="SM00320">
    <property type="entry name" value="WD40"/>
    <property type="match status" value="5"/>
</dbReference>
<dbReference type="GO" id="GO:0045717">
    <property type="term" value="P:negative regulation of fatty acid biosynthetic process"/>
    <property type="evidence" value="ECO:0007669"/>
    <property type="project" value="TreeGrafter"/>
</dbReference>
<feature type="compositionally biased region" description="Polar residues" evidence="4">
    <location>
        <begin position="334"/>
        <end position="354"/>
    </location>
</feature>
<gene>
    <name evidence="5" type="ORF">D9756_000420</name>
</gene>
<keyword evidence="1 3" id="KW-0853">WD repeat</keyword>
<dbReference type="PANTHER" id="PTHR15574:SF40">
    <property type="entry name" value="WD AND TETRATRICOPEPTIDE REPEATS PROTEIN 1"/>
    <property type="match status" value="1"/>
</dbReference>